<accession>A0ACD4NL07</accession>
<sequence length="696" mass="74638">MLQLAVPADHHAADLAGTRIGRWRGAVERFEPFQGIEGWALALDAPDEGVELELTVGEDAFALAVTFEPRPDLAPLLGFEGAFGFRFGPETFARLARLAPRRRALPVGVRVSGTDLFLRAPQNRAPSVAELVETWQSAVLGALKPPERQLGRGERLLARLAELRVGAEALAARPLRPHSDHDVGQIDGVYPGADGQVWLVGWMKRGVEAEAPAVIVDRRKFPAGLALLRYERPDLPTSAVGIIGLMDTNWPPAPAMKEGFVFLGRQGTHHLRIGAHTRILRGDAFLAAYAQVQSVAPGGPAEAFAAILHSGANWLPGNAAATGLAAESGVDRLLMLPGFGCFAEGWAVSPAKRVETFHMRLGDCVLVAEEGATTFRPRPDLQPVFGGTASPVARAGFQAVLRGGLPVDAGGAPLLRVVHDDGTMAVSRVEPKVLRRLDLVGDGEEVLRLFPAVRLEPFWRAFLAAARRSLAERLREPAIQALAPASRMLVLRLPGEPSNLALLFDRLAAEADVLPADAGIALLADLGRGRGEALLRFHDLKAALPNRPLSLLFLAHEDDALGELPDILSRLGAERFVHLGRGLVPTAEGWAAIGAALARRGHGLDWLEVVDDLGRPDRVDGAFTAAAFGWSAASFLQWSVSAPRFTRGLHRESGLPLNEAGERRAPGAAMRVERPRASRLADMVDEDLLAGRDRAP</sequence>
<name>A0ACD4NL07_9HYPH</name>
<evidence type="ECO:0000313" key="2">
    <source>
        <dbReference type="Proteomes" id="UP001163223"/>
    </source>
</evidence>
<dbReference type="EMBL" id="CP113520">
    <property type="protein sequence ID" value="WAJ27472.1"/>
    <property type="molecule type" value="Genomic_DNA"/>
</dbReference>
<organism evidence="1 2">
    <name type="scientific">Antarcticirhabdus aurantiaca</name>
    <dbReference type="NCBI Taxonomy" id="2606717"/>
    <lineage>
        <taxon>Bacteria</taxon>
        <taxon>Pseudomonadati</taxon>
        <taxon>Pseudomonadota</taxon>
        <taxon>Alphaproteobacteria</taxon>
        <taxon>Hyphomicrobiales</taxon>
        <taxon>Aurantimonadaceae</taxon>
        <taxon>Antarcticirhabdus</taxon>
    </lineage>
</organism>
<evidence type="ECO:0000313" key="1">
    <source>
        <dbReference type="EMBL" id="WAJ27472.1"/>
    </source>
</evidence>
<keyword evidence="2" id="KW-1185">Reference proteome</keyword>
<proteinExistence type="predicted"/>
<dbReference type="Proteomes" id="UP001163223">
    <property type="component" value="Chromosome"/>
</dbReference>
<reference evidence="1" key="1">
    <citation type="submission" date="2022-11" db="EMBL/GenBank/DDBJ databases">
        <title>beta-Carotene-producing bacterium, Jeongeuplla avenae sp. nov., alleviates the salt stress of Arabidopsis seedlings.</title>
        <authorList>
            <person name="Jiang L."/>
            <person name="Lee J."/>
        </authorList>
    </citation>
    <scope>NUCLEOTIDE SEQUENCE</scope>
    <source>
        <strain evidence="1">DY_R2A_6</strain>
    </source>
</reference>
<gene>
    <name evidence="1" type="ORF">OXU80_21905</name>
</gene>
<protein>
    <submittedName>
        <fullName evidence="1">Uncharacterized protein</fullName>
    </submittedName>
</protein>